<keyword evidence="2" id="KW-0238">DNA-binding</keyword>
<protein>
    <submittedName>
        <fullName evidence="6">AraC family transcriptional regulator</fullName>
    </submittedName>
</protein>
<dbReference type="InterPro" id="IPR009057">
    <property type="entry name" value="Homeodomain-like_sf"/>
</dbReference>
<accession>H6NAF7</accession>
<feature type="transmembrane region" description="Helical" evidence="4">
    <location>
        <begin position="270"/>
        <end position="289"/>
    </location>
</feature>
<gene>
    <name evidence="6" type="ORF">PM3016_2517</name>
</gene>
<dbReference type="PANTHER" id="PTHR43280:SF28">
    <property type="entry name" value="HTH-TYPE TRANSCRIPTIONAL ACTIVATOR RHAS"/>
    <property type="match status" value="1"/>
</dbReference>
<dbReference type="Pfam" id="PF12833">
    <property type="entry name" value="HTH_18"/>
    <property type="match status" value="1"/>
</dbReference>
<dbReference type="KEGG" id="pmq:PM3016_2517"/>
<name>H6NAF7_9BACL</name>
<evidence type="ECO:0000259" key="5">
    <source>
        <dbReference type="PROSITE" id="PS01124"/>
    </source>
</evidence>
<evidence type="ECO:0000256" key="2">
    <source>
        <dbReference type="ARBA" id="ARBA00023125"/>
    </source>
</evidence>
<dbReference type="Proteomes" id="UP000007523">
    <property type="component" value="Chromosome"/>
</dbReference>
<evidence type="ECO:0000256" key="3">
    <source>
        <dbReference type="ARBA" id="ARBA00023163"/>
    </source>
</evidence>
<dbReference type="PROSITE" id="PS00041">
    <property type="entry name" value="HTH_ARAC_FAMILY_1"/>
    <property type="match status" value="1"/>
</dbReference>
<dbReference type="SUPFAM" id="SSF46689">
    <property type="entry name" value="Homeodomain-like"/>
    <property type="match status" value="2"/>
</dbReference>
<keyword evidence="3" id="KW-0804">Transcription</keyword>
<keyword evidence="4" id="KW-0472">Membrane</keyword>
<dbReference type="RefSeq" id="WP_014369730.1">
    <property type="nucleotide sequence ID" value="NC_016935.1"/>
</dbReference>
<evidence type="ECO:0000256" key="4">
    <source>
        <dbReference type="SAM" id="Phobius"/>
    </source>
</evidence>
<dbReference type="InterPro" id="IPR018060">
    <property type="entry name" value="HTH_AraC"/>
</dbReference>
<keyword evidence="7" id="KW-1185">Reference proteome</keyword>
<dbReference type="STRING" id="1116391.PM3016_2517"/>
<keyword evidence="4" id="KW-1133">Transmembrane helix</keyword>
<dbReference type="InterPro" id="IPR041522">
    <property type="entry name" value="CdaR_GGDEF"/>
</dbReference>
<dbReference type="Gene3D" id="1.10.10.60">
    <property type="entry name" value="Homeodomain-like"/>
    <property type="match status" value="2"/>
</dbReference>
<dbReference type="AlphaFoldDB" id="H6NAF7"/>
<reference evidence="6 7" key="1">
    <citation type="journal article" date="2012" name="J. Bacteriol.">
        <title>Complete Genome Sequence of Paenibacillus mucilaginosus 3016, a Bacterium Functional as Microbial Fertilizer.</title>
        <authorList>
            <person name="Ma M."/>
            <person name="Wang Z."/>
            <person name="Li L."/>
            <person name="Jiang X."/>
            <person name="Guan D."/>
            <person name="Cao F."/>
            <person name="Chen H."/>
            <person name="Wang X."/>
            <person name="Shen D."/>
            <person name="Du B."/>
            <person name="Li J."/>
        </authorList>
    </citation>
    <scope>NUCLEOTIDE SEQUENCE [LARGE SCALE GENOMIC DNA]</scope>
    <source>
        <strain evidence="6 7">3016</strain>
    </source>
</reference>
<dbReference type="HOGENOM" id="CLU_019175_1_0_9"/>
<evidence type="ECO:0000313" key="7">
    <source>
        <dbReference type="Proteomes" id="UP000007523"/>
    </source>
</evidence>
<feature type="transmembrane region" description="Helical" evidence="4">
    <location>
        <begin position="12"/>
        <end position="32"/>
    </location>
</feature>
<sequence>MRMNLYYRMLLSYTPIFFVVISVLIFSFYSVFSSSAENQLRMMNEAIAVKVLQAIDANLKSAERMVIKEVNINRSLSDFFTSAEDQALYDYFRISQNMDELSSILPFSNSIYLYNANTGMVLSRSGLSPLDQFGDRPFLESVYRSIGNRSGWTDPRTFKEFNHDTVEEQVVSLVKLYPYSGEKQGMIVINIRIQALLRFVKELNGNEAGPVLLLGSGGSPFEKSGPGAAEPSVPEQETFVRTKSVYTGWAYVSGGPGGRQLSLLSGLNQVWMIVGLSVTACGLLWFTYITHRNYKPIQMIAGRIRNYTKRKSGELVGRAEKDELKFIEAAIDGLLERAGQYEQLHKDDLHLRRRQMLFDWLEGHKALPAAQWKEEMARLQLPSDFERLTAAVVEIDRYSHFTAAYNASDRYLLTFVLSNVLQEIAQGEGLYVWNEWLEPQQMTIIFYQESGAGQERVRDAMSKLQAWTADNLGFTVSAGIGSEAPDPEEAPQSYAEAKEHVSYKPVFGVGALIGSGDLQFKAKGRIFPHLQSARTVAKSLRTGDGKWQEHLLQLYQELKKGRFSQTDIDTVTSYMIYHLHKEMMDMSDEVNRLLQEEYVPELEEIAGGSETLEEWSDRLSAALTRLEVRVRSLRSVKNNYALIGQVKEYIEKHYADPNLSLNQISDRFEMNPRYLSRLFKEEFGEKFIDYMLRVRLEEAQKLLLHTSLPVQDIAERVGYVHVISFHRAFKNMYGQPPGHYRKRADA</sequence>
<keyword evidence="4" id="KW-0812">Transmembrane</keyword>
<dbReference type="PANTHER" id="PTHR43280">
    <property type="entry name" value="ARAC-FAMILY TRANSCRIPTIONAL REGULATOR"/>
    <property type="match status" value="1"/>
</dbReference>
<organism evidence="6 7">
    <name type="scientific">Paenibacillus mucilaginosus 3016</name>
    <dbReference type="NCBI Taxonomy" id="1116391"/>
    <lineage>
        <taxon>Bacteria</taxon>
        <taxon>Bacillati</taxon>
        <taxon>Bacillota</taxon>
        <taxon>Bacilli</taxon>
        <taxon>Bacillales</taxon>
        <taxon>Paenibacillaceae</taxon>
        <taxon>Paenibacillus</taxon>
    </lineage>
</organism>
<dbReference type="SMART" id="SM00342">
    <property type="entry name" value="HTH_ARAC"/>
    <property type="match status" value="1"/>
</dbReference>
<dbReference type="EMBL" id="CP003235">
    <property type="protein sequence ID" value="AFC29403.1"/>
    <property type="molecule type" value="Genomic_DNA"/>
</dbReference>
<dbReference type="InterPro" id="IPR018062">
    <property type="entry name" value="HTH_AraC-typ_CS"/>
</dbReference>
<dbReference type="GO" id="GO:0043565">
    <property type="term" value="F:sequence-specific DNA binding"/>
    <property type="evidence" value="ECO:0007669"/>
    <property type="project" value="InterPro"/>
</dbReference>
<dbReference type="GO" id="GO:0003700">
    <property type="term" value="F:DNA-binding transcription factor activity"/>
    <property type="evidence" value="ECO:0007669"/>
    <property type="project" value="InterPro"/>
</dbReference>
<evidence type="ECO:0000256" key="1">
    <source>
        <dbReference type="ARBA" id="ARBA00023015"/>
    </source>
</evidence>
<dbReference type="PROSITE" id="PS01124">
    <property type="entry name" value="HTH_ARAC_FAMILY_2"/>
    <property type="match status" value="1"/>
</dbReference>
<evidence type="ECO:0000313" key="6">
    <source>
        <dbReference type="EMBL" id="AFC29403.1"/>
    </source>
</evidence>
<proteinExistence type="predicted"/>
<keyword evidence="1" id="KW-0805">Transcription regulation</keyword>
<feature type="domain" description="HTH araC/xylS-type" evidence="5">
    <location>
        <begin position="644"/>
        <end position="743"/>
    </location>
</feature>
<dbReference type="Pfam" id="PF17853">
    <property type="entry name" value="GGDEF_2"/>
    <property type="match status" value="1"/>
</dbReference>